<comment type="catalytic activity">
    <reaction evidence="10">
        <text>isopentenyl diphosphate = dimethylallyl diphosphate</text>
        <dbReference type="Rhea" id="RHEA:23284"/>
        <dbReference type="ChEBI" id="CHEBI:57623"/>
        <dbReference type="ChEBI" id="CHEBI:128769"/>
        <dbReference type="EC" id="5.3.3.2"/>
    </reaction>
</comment>
<proteinExistence type="inferred from homology"/>
<evidence type="ECO:0000256" key="11">
    <source>
        <dbReference type="PIRSR" id="PIRSR018427-1"/>
    </source>
</evidence>
<comment type="subunit">
    <text evidence="10">Homodimer.</text>
</comment>
<dbReference type="InterPro" id="IPR011876">
    <property type="entry name" value="IsopentenylPP_isomerase_typ1"/>
</dbReference>
<evidence type="ECO:0000313" key="14">
    <source>
        <dbReference type="Proteomes" id="UP000007843"/>
    </source>
</evidence>
<dbReference type="HAMAP" id="MF_00202">
    <property type="entry name" value="Idi"/>
    <property type="match status" value="1"/>
</dbReference>
<evidence type="ECO:0000256" key="2">
    <source>
        <dbReference type="ARBA" id="ARBA00007579"/>
    </source>
</evidence>
<dbReference type="UniPathway" id="UPA00059">
    <property type="reaction ID" value="UER00104"/>
</dbReference>
<dbReference type="GO" id="GO:0005737">
    <property type="term" value="C:cytoplasm"/>
    <property type="evidence" value="ECO:0007669"/>
    <property type="project" value="UniProtKB-SubCell"/>
</dbReference>
<dbReference type="HOGENOM" id="CLU_060552_2_0_6"/>
<keyword evidence="4 10" id="KW-0963">Cytoplasm</keyword>
<keyword evidence="5 10" id="KW-0479">Metal-binding</keyword>
<evidence type="ECO:0000256" key="9">
    <source>
        <dbReference type="ARBA" id="ARBA00023235"/>
    </source>
</evidence>
<dbReference type="GO" id="GO:0046872">
    <property type="term" value="F:metal ion binding"/>
    <property type="evidence" value="ECO:0007669"/>
    <property type="project" value="UniProtKB-KW"/>
</dbReference>
<dbReference type="InterPro" id="IPR015797">
    <property type="entry name" value="NUDIX_hydrolase-like_dom_sf"/>
</dbReference>
<dbReference type="Gene3D" id="3.90.79.10">
    <property type="entry name" value="Nucleoside Triphosphate Pyrophosphohydrolase"/>
    <property type="match status" value="1"/>
</dbReference>
<dbReference type="EC" id="5.3.3.2" evidence="3 10"/>
<feature type="domain" description="Nudix hydrolase" evidence="12">
    <location>
        <begin position="30"/>
        <end position="164"/>
    </location>
</feature>
<evidence type="ECO:0000256" key="10">
    <source>
        <dbReference type="HAMAP-Rule" id="MF_00202"/>
    </source>
</evidence>
<protein>
    <recommendedName>
        <fullName evidence="3 10">Isopentenyl-diphosphate Delta-isomerase</fullName>
        <shortName evidence="10">IPP isomerase</shortName>
        <ecNumber evidence="3 10">5.3.3.2</ecNumber>
    </recommendedName>
    <alternativeName>
        <fullName evidence="10">IPP:DMAPP isomerase</fullName>
    </alternativeName>
    <alternativeName>
        <fullName evidence="10">Isopentenyl pyrophosphate isomerase</fullName>
    </alternativeName>
</protein>
<evidence type="ECO:0000256" key="5">
    <source>
        <dbReference type="ARBA" id="ARBA00022723"/>
    </source>
</evidence>
<evidence type="ECO:0000256" key="6">
    <source>
        <dbReference type="ARBA" id="ARBA00022842"/>
    </source>
</evidence>
<comment type="function">
    <text evidence="10">Catalyzes the 1,3-allylic rearrangement of the homoallylic substrate isopentenyl (IPP) to its highly electrophilic allylic isomer, dimethylallyl diphosphate (DMAPP).</text>
</comment>
<comment type="pathway">
    <text evidence="1 10">Isoprenoid biosynthesis; dimethylallyl diphosphate biosynthesis; dimethylallyl diphosphate from isopentenyl diphosphate: step 1/1.</text>
</comment>
<evidence type="ECO:0000256" key="7">
    <source>
        <dbReference type="ARBA" id="ARBA00023211"/>
    </source>
</evidence>
<sequence>MAGEHVILLDEQDKPTGMLEKYVAHTLNTPLHLAFSSWLFNEQGQLLVTRRSLGKKAWPGVWTNSVCGHPQTGETFEQAVERRCRFELGVEITRIVPVFPGFRYRAVAPNGIVENEVCPVYAARVASALRINADEVMDFQWSNLADVLSGIRATPWAFSPWMVLQAADDNARNALISFSNQA</sequence>
<dbReference type="PIRSF" id="PIRSF018427">
    <property type="entry name" value="Isopntndiph_ism"/>
    <property type="match status" value="1"/>
</dbReference>
<gene>
    <name evidence="10" type="primary">idi</name>
    <name evidence="13" type="ordered locus">KOX_02365</name>
</gene>
<feature type="active site" evidence="10 11">
    <location>
        <position position="67"/>
    </location>
</feature>
<dbReference type="GO" id="GO:0008299">
    <property type="term" value="P:isoprenoid biosynthetic process"/>
    <property type="evidence" value="ECO:0007669"/>
    <property type="project" value="UniProtKB-UniRule"/>
</dbReference>
<evidence type="ECO:0000256" key="8">
    <source>
        <dbReference type="ARBA" id="ARBA00023229"/>
    </source>
</evidence>
<dbReference type="PANTHER" id="PTHR10885">
    <property type="entry name" value="ISOPENTENYL-DIPHOSPHATE DELTA-ISOMERASE"/>
    <property type="match status" value="1"/>
</dbReference>
<organism evidence="13 14">
    <name type="scientific">Klebsiella michiganensis (strain ATCC 8724 / DSM 4798 / JCM 20051 / NBRC 3318 / NRRL B-199 / KCTC 1686 / BUCSAV 143 / CCM 1901)</name>
    <dbReference type="NCBI Taxonomy" id="1006551"/>
    <lineage>
        <taxon>Bacteria</taxon>
        <taxon>Pseudomonadati</taxon>
        <taxon>Pseudomonadota</taxon>
        <taxon>Gammaproteobacteria</taxon>
        <taxon>Enterobacterales</taxon>
        <taxon>Enterobacteriaceae</taxon>
        <taxon>Klebsiella/Raoultella group</taxon>
        <taxon>Klebsiella</taxon>
    </lineage>
</organism>
<feature type="binding site" evidence="10">
    <location>
        <position position="116"/>
    </location>
    <ligand>
        <name>Mn(2+)</name>
        <dbReference type="ChEBI" id="CHEBI:29035"/>
    </ligand>
</feature>
<name>A0A0H3H167_KLEM8</name>
<dbReference type="InterPro" id="IPR000086">
    <property type="entry name" value="NUDIX_hydrolase_dom"/>
</dbReference>
<dbReference type="PANTHER" id="PTHR10885:SF0">
    <property type="entry name" value="ISOPENTENYL-DIPHOSPHATE DELTA-ISOMERASE"/>
    <property type="match status" value="1"/>
</dbReference>
<dbReference type="CDD" id="cd02885">
    <property type="entry name" value="NUDIX_IPP_Isomerase"/>
    <property type="match status" value="1"/>
</dbReference>
<evidence type="ECO:0000256" key="1">
    <source>
        <dbReference type="ARBA" id="ARBA00004826"/>
    </source>
</evidence>
<dbReference type="Pfam" id="PF00293">
    <property type="entry name" value="NUDIX"/>
    <property type="match status" value="1"/>
</dbReference>
<dbReference type="InterPro" id="IPR056375">
    <property type="entry name" value="Idi_bact"/>
</dbReference>
<evidence type="ECO:0000313" key="13">
    <source>
        <dbReference type="EMBL" id="AEX02214.1"/>
    </source>
</evidence>
<feature type="binding site" evidence="10">
    <location>
        <position position="69"/>
    </location>
    <ligand>
        <name>Mn(2+)</name>
        <dbReference type="ChEBI" id="CHEBI:29035"/>
    </ligand>
</feature>
<comment type="cofactor">
    <cofactor evidence="10">
        <name>Mg(2+)</name>
        <dbReference type="ChEBI" id="CHEBI:18420"/>
    </cofactor>
    <text evidence="10">Binds 1 Mg(2+) ion per subunit. The magnesium ion binds only when substrate is bound.</text>
</comment>
<dbReference type="Proteomes" id="UP000007843">
    <property type="component" value="Chromosome"/>
</dbReference>
<keyword evidence="7 10" id="KW-0464">Manganese</keyword>
<keyword evidence="9 10" id="KW-0413">Isomerase</keyword>
<evidence type="ECO:0000256" key="3">
    <source>
        <dbReference type="ARBA" id="ARBA00012057"/>
    </source>
</evidence>
<dbReference type="GO" id="GO:0004452">
    <property type="term" value="F:isopentenyl-diphosphate delta-isomerase activity"/>
    <property type="evidence" value="ECO:0007669"/>
    <property type="project" value="UniProtKB-UniRule"/>
</dbReference>
<dbReference type="SUPFAM" id="SSF55811">
    <property type="entry name" value="Nudix"/>
    <property type="match status" value="1"/>
</dbReference>
<evidence type="ECO:0000259" key="12">
    <source>
        <dbReference type="PROSITE" id="PS51462"/>
    </source>
</evidence>
<feature type="binding site" evidence="10">
    <location>
        <position position="25"/>
    </location>
    <ligand>
        <name>Mn(2+)</name>
        <dbReference type="ChEBI" id="CHEBI:29035"/>
    </ligand>
</feature>
<dbReference type="NCBIfam" id="TIGR02150">
    <property type="entry name" value="IPP_isom_1"/>
    <property type="match status" value="1"/>
</dbReference>
<accession>A0A0H3H167</accession>
<evidence type="ECO:0000256" key="4">
    <source>
        <dbReference type="ARBA" id="ARBA00022490"/>
    </source>
</evidence>
<feature type="binding site" evidence="10">
    <location>
        <position position="87"/>
    </location>
    <ligand>
        <name>Mg(2+)</name>
        <dbReference type="ChEBI" id="CHEBI:18420"/>
    </ligand>
</feature>
<dbReference type="EMBL" id="CP003218">
    <property type="protein sequence ID" value="AEX02214.1"/>
    <property type="molecule type" value="Genomic_DNA"/>
</dbReference>
<feature type="binding site" evidence="10">
    <location>
        <position position="114"/>
    </location>
    <ligand>
        <name>Mn(2+)</name>
        <dbReference type="ChEBI" id="CHEBI:29035"/>
    </ligand>
</feature>
<dbReference type="KEGG" id="kox:KOX_02365"/>
<feature type="active site" evidence="10 11">
    <location>
        <position position="116"/>
    </location>
</feature>
<reference evidence="13 14" key="1">
    <citation type="journal article" date="2012" name="J. Bacteriol.">
        <title>Complete genome sequence of Klebsiella oxytoca KCTC 1686, used in production of 2,3-butanediol.</title>
        <authorList>
            <person name="Shin S.H."/>
            <person name="Kim S."/>
            <person name="Kim J.Y."/>
            <person name="Lee S."/>
            <person name="Um Y."/>
            <person name="Oh M.K."/>
            <person name="Kim Y.R."/>
            <person name="Lee J."/>
            <person name="Yang K.S."/>
        </authorList>
    </citation>
    <scope>NUCLEOTIDE SEQUENCE [LARGE SCALE GENOMIC DNA]</scope>
    <source>
        <strain evidence="14">ATCC 8724 / DSM 4798 / JCM 20051 / NBRC 3318 / NRRL B-199 / KCTC 1686</strain>
    </source>
</reference>
<comment type="subcellular location">
    <subcellularLocation>
        <location evidence="10">Cytoplasm</location>
    </subcellularLocation>
</comment>
<keyword evidence="6 10" id="KW-0460">Magnesium</keyword>
<comment type="cofactor">
    <cofactor evidence="10">
        <name>Mn(2+)</name>
        <dbReference type="ChEBI" id="CHEBI:29035"/>
    </cofactor>
    <text evidence="10">Binds 1 Mn(2+) ion per subunit.</text>
</comment>
<dbReference type="PROSITE" id="PS51462">
    <property type="entry name" value="NUDIX"/>
    <property type="match status" value="1"/>
</dbReference>
<keyword evidence="8 10" id="KW-0414">Isoprene biosynthesis</keyword>
<dbReference type="RefSeq" id="WP_014226788.1">
    <property type="nucleotide sequence ID" value="NC_016612.1"/>
</dbReference>
<dbReference type="FunFam" id="3.90.79.10:FF:000009">
    <property type="entry name" value="Isopentenyl-diphosphate Delta-isomerase"/>
    <property type="match status" value="1"/>
</dbReference>
<dbReference type="AlphaFoldDB" id="A0A0H3H167"/>
<dbReference type="NCBIfam" id="NF002995">
    <property type="entry name" value="PRK03759.1"/>
    <property type="match status" value="1"/>
</dbReference>
<feature type="binding site" evidence="10">
    <location>
        <position position="32"/>
    </location>
    <ligand>
        <name>Mn(2+)</name>
        <dbReference type="ChEBI" id="CHEBI:29035"/>
    </ligand>
</feature>
<dbReference type="GO" id="GO:0050992">
    <property type="term" value="P:dimethylallyl diphosphate biosynthetic process"/>
    <property type="evidence" value="ECO:0007669"/>
    <property type="project" value="UniProtKB-UniRule"/>
</dbReference>
<comment type="similarity">
    <text evidence="2 10">Belongs to the IPP isomerase type 1 family.</text>
</comment>